<feature type="binding site" evidence="9">
    <location>
        <position position="13"/>
    </location>
    <ligand>
        <name>substrate</name>
    </ligand>
</feature>
<keyword evidence="6 9" id="KW-0460">Magnesium</keyword>
<feature type="binding site" evidence="9">
    <location>
        <begin position="127"/>
        <end position="133"/>
    </location>
    <ligand>
        <name>ATP</name>
        <dbReference type="ChEBI" id="CHEBI:30616"/>
    </ligand>
</feature>
<evidence type="ECO:0000256" key="2">
    <source>
        <dbReference type="ARBA" id="ARBA00022679"/>
    </source>
</evidence>
<dbReference type="RefSeq" id="WP_034717786.1">
    <property type="nucleotide sequence ID" value="NZ_AWQS01000120.1"/>
</dbReference>
<dbReference type="PRINTS" id="PR01020">
    <property type="entry name" value="LPSBIOSNTHSS"/>
</dbReference>
<keyword evidence="12" id="KW-1185">Reference proteome</keyword>
<dbReference type="Gene3D" id="3.40.50.620">
    <property type="entry name" value="HUPs"/>
    <property type="match status" value="1"/>
</dbReference>
<feature type="binding site" evidence="9">
    <location>
        <begin position="13"/>
        <end position="14"/>
    </location>
    <ligand>
        <name>ATP</name>
        <dbReference type="ChEBI" id="CHEBI:30616"/>
    </ligand>
</feature>
<dbReference type="SUPFAM" id="SSF52374">
    <property type="entry name" value="Nucleotidylyl transferase"/>
    <property type="match status" value="1"/>
</dbReference>
<dbReference type="OrthoDB" id="9806661at2"/>
<feature type="site" description="Transition state stabilizer" evidence="9">
    <location>
        <position position="21"/>
    </location>
</feature>
<comment type="cofactor">
    <cofactor evidence="9">
        <name>Mg(2+)</name>
        <dbReference type="ChEBI" id="CHEBI:18420"/>
    </cofactor>
</comment>
<dbReference type="NCBIfam" id="TIGR00125">
    <property type="entry name" value="cyt_tran_rel"/>
    <property type="match status" value="1"/>
</dbReference>
<comment type="subcellular location">
    <subcellularLocation>
        <location evidence="9">Cytoplasm</location>
    </subcellularLocation>
</comment>
<keyword evidence="1 9" id="KW-0963">Cytoplasm</keyword>
<dbReference type="GO" id="GO:0015937">
    <property type="term" value="P:coenzyme A biosynthetic process"/>
    <property type="evidence" value="ECO:0007669"/>
    <property type="project" value="UniProtKB-UniRule"/>
</dbReference>
<feature type="binding site" evidence="9">
    <location>
        <begin position="93"/>
        <end position="95"/>
    </location>
    <ligand>
        <name>ATP</name>
        <dbReference type="ChEBI" id="CHEBI:30616"/>
    </ligand>
</feature>
<comment type="caution">
    <text evidence="11">The sequence shown here is derived from an EMBL/GenBank/DDBJ whole genome shotgun (WGS) entry which is preliminary data.</text>
</comment>
<evidence type="ECO:0000256" key="4">
    <source>
        <dbReference type="ARBA" id="ARBA00022741"/>
    </source>
</evidence>
<dbReference type="UniPathway" id="UPA00241">
    <property type="reaction ID" value="UER00355"/>
</dbReference>
<dbReference type="InterPro" id="IPR001980">
    <property type="entry name" value="PPAT"/>
</dbReference>
<evidence type="ECO:0000256" key="6">
    <source>
        <dbReference type="ARBA" id="ARBA00022842"/>
    </source>
</evidence>
<comment type="function">
    <text evidence="9">Reversibly transfers an adenylyl group from ATP to 4'-phosphopantetheine, yielding dephospho-CoA (dPCoA) and pyrophosphate.</text>
</comment>
<evidence type="ECO:0000256" key="3">
    <source>
        <dbReference type="ARBA" id="ARBA00022695"/>
    </source>
</evidence>
<feature type="binding site" evidence="9">
    <location>
        <position position="78"/>
    </location>
    <ligand>
        <name>substrate</name>
    </ligand>
</feature>
<dbReference type="GO" id="GO:0005524">
    <property type="term" value="F:ATP binding"/>
    <property type="evidence" value="ECO:0007669"/>
    <property type="project" value="UniProtKB-KW"/>
</dbReference>
<organism evidence="11 12">
    <name type="scientific">Intrasporangium chromatireducens Q5-1</name>
    <dbReference type="NCBI Taxonomy" id="584657"/>
    <lineage>
        <taxon>Bacteria</taxon>
        <taxon>Bacillati</taxon>
        <taxon>Actinomycetota</taxon>
        <taxon>Actinomycetes</taxon>
        <taxon>Micrococcales</taxon>
        <taxon>Intrasporangiaceae</taxon>
        <taxon>Intrasporangium</taxon>
    </lineage>
</organism>
<dbReference type="Pfam" id="PF01467">
    <property type="entry name" value="CTP_transf_like"/>
    <property type="match status" value="1"/>
</dbReference>
<dbReference type="AlphaFoldDB" id="W9GJM3"/>
<dbReference type="GO" id="GO:0005737">
    <property type="term" value="C:cytoplasm"/>
    <property type="evidence" value="ECO:0007669"/>
    <property type="project" value="UniProtKB-SubCell"/>
</dbReference>
<proteinExistence type="inferred from homology"/>
<evidence type="ECO:0000256" key="1">
    <source>
        <dbReference type="ARBA" id="ARBA00022490"/>
    </source>
</evidence>
<evidence type="ECO:0000256" key="8">
    <source>
        <dbReference type="ARBA" id="ARBA00029346"/>
    </source>
</evidence>
<evidence type="ECO:0000313" key="12">
    <source>
        <dbReference type="Proteomes" id="UP000019494"/>
    </source>
</evidence>
<dbReference type="EC" id="2.7.7.3" evidence="9"/>
<feature type="domain" description="Cytidyltransferase-like" evidence="10">
    <location>
        <begin position="9"/>
        <end position="137"/>
    </location>
</feature>
<evidence type="ECO:0000256" key="9">
    <source>
        <dbReference type="HAMAP-Rule" id="MF_00151"/>
    </source>
</evidence>
<feature type="binding site" evidence="9">
    <location>
        <position position="45"/>
    </location>
    <ligand>
        <name>substrate</name>
    </ligand>
</feature>
<keyword evidence="3 9" id="KW-0548">Nucleotidyltransferase</keyword>
<evidence type="ECO:0000256" key="5">
    <source>
        <dbReference type="ARBA" id="ARBA00022840"/>
    </source>
</evidence>
<feature type="binding site" evidence="9">
    <location>
        <position position="92"/>
    </location>
    <ligand>
        <name>substrate</name>
    </ligand>
</feature>
<dbReference type="PANTHER" id="PTHR21342">
    <property type="entry name" value="PHOSPHOPANTETHEINE ADENYLYLTRANSFERASE"/>
    <property type="match status" value="1"/>
</dbReference>
<name>W9GJM3_9MICO</name>
<reference evidence="12" key="1">
    <citation type="submission" date="2013-08" db="EMBL/GenBank/DDBJ databases">
        <title>Intrasporangium oryzae NRRL B-24470.</title>
        <authorList>
            <person name="Liu H."/>
            <person name="Wang G."/>
        </authorList>
    </citation>
    <scope>NUCLEOTIDE SEQUENCE [LARGE SCALE GENOMIC DNA]</scope>
    <source>
        <strain evidence="12">Q5-1</strain>
    </source>
</reference>
<dbReference type="Proteomes" id="UP000019494">
    <property type="component" value="Unassembled WGS sequence"/>
</dbReference>
<evidence type="ECO:0000256" key="7">
    <source>
        <dbReference type="ARBA" id="ARBA00022993"/>
    </source>
</evidence>
<comment type="subunit">
    <text evidence="9">Homohexamer.</text>
</comment>
<protein>
    <recommendedName>
        <fullName evidence="9">Phosphopantetheine adenylyltransferase</fullName>
        <ecNumber evidence="9">2.7.7.3</ecNumber>
    </recommendedName>
    <alternativeName>
        <fullName evidence="9">Dephospho-CoA pyrophosphorylase</fullName>
    </alternativeName>
    <alternativeName>
        <fullName evidence="9">Pantetheine-phosphate adenylyltransferase</fullName>
        <shortName evidence="9">PPAT</shortName>
    </alternativeName>
</protein>
<comment type="catalytic activity">
    <reaction evidence="8 9">
        <text>(R)-4'-phosphopantetheine + ATP + H(+) = 3'-dephospho-CoA + diphosphate</text>
        <dbReference type="Rhea" id="RHEA:19801"/>
        <dbReference type="ChEBI" id="CHEBI:15378"/>
        <dbReference type="ChEBI" id="CHEBI:30616"/>
        <dbReference type="ChEBI" id="CHEBI:33019"/>
        <dbReference type="ChEBI" id="CHEBI:57328"/>
        <dbReference type="ChEBI" id="CHEBI:61723"/>
        <dbReference type="EC" id="2.7.7.3"/>
    </reaction>
</comment>
<feature type="binding site" evidence="9">
    <location>
        <position position="103"/>
    </location>
    <ligand>
        <name>ATP</name>
        <dbReference type="ChEBI" id="CHEBI:30616"/>
    </ligand>
</feature>
<accession>W9GJM3</accession>
<evidence type="ECO:0000259" key="10">
    <source>
        <dbReference type="Pfam" id="PF01467"/>
    </source>
</evidence>
<dbReference type="PATRIC" id="fig|584657.3.peg.2757"/>
<dbReference type="CDD" id="cd02163">
    <property type="entry name" value="PPAT"/>
    <property type="match status" value="1"/>
</dbReference>
<feature type="binding site" evidence="9">
    <location>
        <position position="21"/>
    </location>
    <ligand>
        <name>ATP</name>
        <dbReference type="ChEBI" id="CHEBI:30616"/>
    </ligand>
</feature>
<keyword evidence="5 9" id="KW-0067">ATP-binding</keyword>
<dbReference type="HAMAP" id="MF_00151">
    <property type="entry name" value="PPAT_bact"/>
    <property type="match status" value="1"/>
</dbReference>
<sequence>MTTSPRRCVCPGSYDPVTNGHIDVIARAARLFDEVVVAILHNPAKHGTFTIDERLDLLGSAVGDLDNVRIEAFADVLVVDVCRQVGAASMVKGLRGGTDFAYELPMANMNHHLTGVETLFLVAAPEWQHVSSSLIKEVVRYGGDVTGLVPEPVNKALRDRVGRRAAHG</sequence>
<dbReference type="EMBL" id="AWQS01000120">
    <property type="protein sequence ID" value="EWT05357.1"/>
    <property type="molecule type" value="Genomic_DNA"/>
</dbReference>
<dbReference type="InterPro" id="IPR014729">
    <property type="entry name" value="Rossmann-like_a/b/a_fold"/>
</dbReference>
<keyword evidence="4 9" id="KW-0547">Nucleotide-binding</keyword>
<dbReference type="PANTHER" id="PTHR21342:SF1">
    <property type="entry name" value="PHOSPHOPANTETHEINE ADENYLYLTRANSFERASE"/>
    <property type="match status" value="1"/>
</dbReference>
<comment type="similarity">
    <text evidence="9">Belongs to the bacterial CoaD family.</text>
</comment>
<comment type="pathway">
    <text evidence="9">Cofactor biosynthesis; coenzyme A biosynthesis; CoA from (R)-pantothenate: step 4/5.</text>
</comment>
<keyword evidence="2 9" id="KW-0808">Transferase</keyword>
<dbReference type="NCBIfam" id="TIGR01510">
    <property type="entry name" value="coaD_prev_kdtB"/>
    <property type="match status" value="1"/>
</dbReference>
<evidence type="ECO:0000313" key="11">
    <source>
        <dbReference type="EMBL" id="EWT05357.1"/>
    </source>
</evidence>
<dbReference type="InterPro" id="IPR004821">
    <property type="entry name" value="Cyt_trans-like"/>
</dbReference>
<dbReference type="GO" id="GO:0004595">
    <property type="term" value="F:pantetheine-phosphate adenylyltransferase activity"/>
    <property type="evidence" value="ECO:0007669"/>
    <property type="project" value="UniProtKB-UniRule"/>
</dbReference>
<gene>
    <name evidence="9" type="primary">coaD</name>
    <name evidence="11" type="ORF">N864_05155</name>
</gene>
<keyword evidence="7 9" id="KW-0173">Coenzyme A biosynthesis</keyword>